<proteinExistence type="predicted"/>
<reference evidence="1" key="1">
    <citation type="submission" date="2022-05" db="EMBL/GenBank/DDBJ databases">
        <title>Chromosome-level genome of Chaenocephalus aceratus.</title>
        <authorList>
            <person name="Park H."/>
        </authorList>
    </citation>
    <scope>NUCLEOTIDE SEQUENCE</scope>
    <source>
        <strain evidence="1">KU_202001</strain>
    </source>
</reference>
<organism evidence="1 2">
    <name type="scientific">Chaenocephalus aceratus</name>
    <name type="common">Blackfin icefish</name>
    <name type="synonym">Chaenichthys aceratus</name>
    <dbReference type="NCBI Taxonomy" id="36190"/>
    <lineage>
        <taxon>Eukaryota</taxon>
        <taxon>Metazoa</taxon>
        <taxon>Chordata</taxon>
        <taxon>Craniata</taxon>
        <taxon>Vertebrata</taxon>
        <taxon>Euteleostomi</taxon>
        <taxon>Actinopterygii</taxon>
        <taxon>Neopterygii</taxon>
        <taxon>Teleostei</taxon>
        <taxon>Neoteleostei</taxon>
        <taxon>Acanthomorphata</taxon>
        <taxon>Eupercaria</taxon>
        <taxon>Perciformes</taxon>
        <taxon>Notothenioidei</taxon>
        <taxon>Channichthyidae</taxon>
        <taxon>Chaenocephalus</taxon>
    </lineage>
</organism>
<sequence length="88" mass="10096">MKLLLVAAAALAVASCASISSDDLEFHSWKLQFEKSYNTSVEEAQRREIWLNNLRLVLEHNVMADQGIKSYRLGMTKFADMFLPSQMW</sequence>
<evidence type="ECO:0000313" key="2">
    <source>
        <dbReference type="Proteomes" id="UP001057452"/>
    </source>
</evidence>
<name>A0ACB9VXS6_CHAAC</name>
<keyword evidence="2" id="KW-1185">Reference proteome</keyword>
<evidence type="ECO:0000313" key="1">
    <source>
        <dbReference type="EMBL" id="KAI4804653.1"/>
    </source>
</evidence>
<comment type="caution">
    <text evidence="1">The sequence shown here is derived from an EMBL/GenBank/DDBJ whole genome shotgun (WGS) entry which is preliminary data.</text>
</comment>
<dbReference type="EMBL" id="CM043799">
    <property type="protein sequence ID" value="KAI4804653.1"/>
    <property type="molecule type" value="Genomic_DNA"/>
</dbReference>
<protein>
    <submittedName>
        <fullName evidence="1">Uncharacterized protein</fullName>
    </submittedName>
</protein>
<accession>A0ACB9VXS6</accession>
<dbReference type="Proteomes" id="UP001057452">
    <property type="component" value="Chromosome 15"/>
</dbReference>
<gene>
    <name evidence="1" type="ORF">KUCAC02_026273</name>
</gene>